<organism evidence="29 30">
    <name type="scientific">Elysia chlorotica</name>
    <name type="common">Eastern emerald elysia</name>
    <name type="synonym">Sea slug</name>
    <dbReference type="NCBI Taxonomy" id="188477"/>
    <lineage>
        <taxon>Eukaryota</taxon>
        <taxon>Metazoa</taxon>
        <taxon>Spiralia</taxon>
        <taxon>Lophotrochozoa</taxon>
        <taxon>Mollusca</taxon>
        <taxon>Gastropoda</taxon>
        <taxon>Heterobranchia</taxon>
        <taxon>Euthyneura</taxon>
        <taxon>Panpulmonata</taxon>
        <taxon>Sacoglossa</taxon>
        <taxon>Placobranchoidea</taxon>
        <taxon>Plakobranchidae</taxon>
        <taxon>Elysia</taxon>
    </lineage>
</organism>
<dbReference type="PROSITE" id="PS50850">
    <property type="entry name" value="MFS"/>
    <property type="match status" value="1"/>
</dbReference>
<comment type="catalytic activity">
    <reaction evidence="17">
        <text>N-acetylneuraminate(in) + H(+)(in) = N-acetylneuraminate(out) + H(+)(out)</text>
        <dbReference type="Rhea" id="RHEA:28987"/>
        <dbReference type="ChEBI" id="CHEBI:15378"/>
        <dbReference type="ChEBI" id="CHEBI:35418"/>
    </reaction>
    <physiologicalReaction direction="right-to-left" evidence="17">
        <dbReference type="Rhea" id="RHEA:28989"/>
    </physiologicalReaction>
</comment>
<dbReference type="InterPro" id="IPR020846">
    <property type="entry name" value="MFS_dom"/>
</dbReference>
<feature type="transmembrane region" description="Helical" evidence="27">
    <location>
        <begin position="413"/>
        <end position="431"/>
    </location>
</feature>
<evidence type="ECO:0000259" key="28">
    <source>
        <dbReference type="PROSITE" id="PS50850"/>
    </source>
</evidence>
<feature type="transmembrane region" description="Helical" evidence="27">
    <location>
        <begin position="311"/>
        <end position="330"/>
    </location>
</feature>
<keyword evidence="13" id="KW-0458">Lysosome</keyword>
<dbReference type="AlphaFoldDB" id="A0A433U3D2"/>
<feature type="transmembrane region" description="Helical" evidence="27">
    <location>
        <begin position="451"/>
        <end position="469"/>
    </location>
</feature>
<comment type="catalytic activity">
    <reaction evidence="15">
        <text>2 nitrate(out) + H(+)(out) = 2 nitrate(in) + H(+)(in)</text>
        <dbReference type="Rhea" id="RHEA:71539"/>
        <dbReference type="ChEBI" id="CHEBI:15378"/>
        <dbReference type="ChEBI" id="CHEBI:17632"/>
    </reaction>
    <physiologicalReaction direction="left-to-right" evidence="15">
        <dbReference type="Rhea" id="RHEA:71540"/>
    </physiologicalReaction>
</comment>
<dbReference type="InterPro" id="IPR036259">
    <property type="entry name" value="MFS_trans_sf"/>
</dbReference>
<keyword evidence="11 27" id="KW-0472">Membrane</keyword>
<dbReference type="GO" id="GO:0046942">
    <property type="term" value="P:carboxylic acid transport"/>
    <property type="evidence" value="ECO:0007669"/>
    <property type="project" value="UniProtKB-ARBA"/>
</dbReference>
<dbReference type="GO" id="GO:0006820">
    <property type="term" value="P:monoatomic anion transport"/>
    <property type="evidence" value="ECO:0007669"/>
    <property type="project" value="TreeGrafter"/>
</dbReference>
<gene>
    <name evidence="29" type="ORF">EGW08_003910</name>
</gene>
<dbReference type="PANTHER" id="PTHR11662:SF399">
    <property type="entry name" value="FI19708P1-RELATED"/>
    <property type="match status" value="1"/>
</dbReference>
<evidence type="ECO:0000256" key="6">
    <source>
        <dbReference type="ARBA" id="ARBA00022475"/>
    </source>
</evidence>
<keyword evidence="14" id="KW-0968">Cytoplasmic vesicle</keyword>
<evidence type="ECO:0000256" key="8">
    <source>
        <dbReference type="ARBA" id="ARBA00022847"/>
    </source>
</evidence>
<feature type="region of interest" description="Disordered" evidence="26">
    <location>
        <begin position="1"/>
        <end position="28"/>
    </location>
</feature>
<dbReference type="InterPro" id="IPR050382">
    <property type="entry name" value="MFS_Na/Anion_cotransporter"/>
</dbReference>
<evidence type="ECO:0000256" key="21">
    <source>
        <dbReference type="ARBA" id="ARBA00056891"/>
    </source>
</evidence>
<keyword evidence="5" id="KW-0813">Transport</keyword>
<sequence>MLPHRGRAGIPGLLSQPVGRSHYTDTDPTTGLCPFRPTGIGGICLCKPKREKSQLVRESFTQRPSVYVVEVEMKMQNQFDFTNRFSWSGTKGRNSSMPHDRELSEVSHLLEKDDEAAGPCSSAYIPARWVLALWSFLGFINLFTLRTDINIAILAMVNSTNSSSGPTALGDQGRPAQPAQFSWSETEQSVILSAFFYGYCSSQILGGYLSTAFGAKLVMGYSLLATSVLALLTPVATVHGYYLLVACRVGQGLGQGLAQPCMHTMWSNWAPDSEKSKLLAITFSGCQLGTVLVSWSAGIVCEQALLGGWPFVFYLYGGLGVVWSVGWLLVVHETPSSHPRISQTERKFIEDSAGRETHNEKSSQAPLGRIVRSPAFIAIIFAHFANDWGSFALTTCLPSFLQHILKYDLQENGVLSALPFLILMVTNPLSGYMADRLRTREILSTKNTRKLLNSIGLFIPSALMLAVCLCDTDRDLIVTLLTLAVGFSGFTMAGYSVNHLDIAPSHAGILYAITNTIGTTSGFIGPAIVGVLTDGRNTIYQWNIFFYLSAAIFFVGGLVFALFAEGEPQDWGGATQTHPEAGETNSSNGRKNSESHHTPAHPTIDAIRGNIQSSPSQFVYDDPESLEDRSEPSSAGAGNESHS</sequence>
<evidence type="ECO:0000256" key="1">
    <source>
        <dbReference type="ARBA" id="ARBA00004432"/>
    </source>
</evidence>
<keyword evidence="7 27" id="KW-0812">Transmembrane</keyword>
<dbReference type="InterPro" id="IPR011701">
    <property type="entry name" value="MFS"/>
</dbReference>
<evidence type="ECO:0000256" key="13">
    <source>
        <dbReference type="ARBA" id="ARBA00023228"/>
    </source>
</evidence>
<dbReference type="STRING" id="188477.A0A433U3D2"/>
<comment type="catalytic activity">
    <reaction evidence="18">
        <text>N-acetyl-L-aspartyl-L-glutamate(out) = N-acetyl-L-aspartyl-L-glutamate(in)</text>
        <dbReference type="Rhea" id="RHEA:72599"/>
        <dbReference type="ChEBI" id="CHEBI:76931"/>
    </reaction>
    <physiologicalReaction direction="left-to-right" evidence="18">
        <dbReference type="Rhea" id="RHEA:72600"/>
    </physiologicalReaction>
</comment>
<feature type="transmembrane region" description="Helical" evidence="27">
    <location>
        <begin position="190"/>
        <end position="209"/>
    </location>
</feature>
<feature type="compositionally biased region" description="Polar residues" evidence="26">
    <location>
        <begin position="574"/>
        <end position="590"/>
    </location>
</feature>
<evidence type="ECO:0000256" key="14">
    <source>
        <dbReference type="ARBA" id="ARBA00023329"/>
    </source>
</evidence>
<dbReference type="GO" id="GO:0016323">
    <property type="term" value="C:basolateral plasma membrane"/>
    <property type="evidence" value="ECO:0007669"/>
    <property type="project" value="UniProtKB-SubCell"/>
</dbReference>
<evidence type="ECO:0000256" key="11">
    <source>
        <dbReference type="ARBA" id="ARBA00023136"/>
    </source>
</evidence>
<evidence type="ECO:0000256" key="27">
    <source>
        <dbReference type="SAM" id="Phobius"/>
    </source>
</evidence>
<dbReference type="GO" id="GO:0030672">
    <property type="term" value="C:synaptic vesicle membrane"/>
    <property type="evidence" value="ECO:0007669"/>
    <property type="project" value="UniProtKB-SubCell"/>
</dbReference>
<evidence type="ECO:0000256" key="24">
    <source>
        <dbReference type="ARBA" id="ARBA00081195"/>
    </source>
</evidence>
<evidence type="ECO:0000256" key="16">
    <source>
        <dbReference type="ARBA" id="ARBA00050554"/>
    </source>
</evidence>
<feature type="transmembrane region" description="Helical" evidence="27">
    <location>
        <begin position="221"/>
        <end position="244"/>
    </location>
</feature>
<feature type="transmembrane region" description="Helical" evidence="27">
    <location>
        <begin position="476"/>
        <end position="497"/>
    </location>
</feature>
<evidence type="ECO:0000256" key="18">
    <source>
        <dbReference type="ARBA" id="ARBA00051403"/>
    </source>
</evidence>
<evidence type="ECO:0000313" key="30">
    <source>
        <dbReference type="Proteomes" id="UP000271974"/>
    </source>
</evidence>
<dbReference type="CDD" id="cd17318">
    <property type="entry name" value="MFS_SLC17"/>
    <property type="match status" value="1"/>
</dbReference>
<evidence type="ECO:0000256" key="23">
    <source>
        <dbReference type="ARBA" id="ARBA00080244"/>
    </source>
</evidence>
<feature type="transmembrane region" description="Helical" evidence="27">
    <location>
        <begin position="509"/>
        <end position="532"/>
    </location>
</feature>
<evidence type="ECO:0000256" key="19">
    <source>
        <dbReference type="ARBA" id="ARBA00051447"/>
    </source>
</evidence>
<dbReference type="FunFam" id="1.20.1250.20:FF:000003">
    <property type="entry name" value="Solute carrier family 17 member 3"/>
    <property type="match status" value="1"/>
</dbReference>
<dbReference type="SUPFAM" id="SSF103473">
    <property type="entry name" value="MFS general substrate transporter"/>
    <property type="match status" value="1"/>
</dbReference>
<protein>
    <recommendedName>
        <fullName evidence="22">Sialin</fullName>
    </recommendedName>
    <alternativeName>
        <fullName evidence="25">H(+)/nitrate cotransporter</fullName>
    </alternativeName>
    <alternativeName>
        <fullName evidence="23">H(+)/sialic acid cotransporter</fullName>
    </alternativeName>
    <alternativeName>
        <fullName evidence="24">Vesicular excitatory amino acid transporter</fullName>
    </alternativeName>
</protein>
<dbReference type="EMBL" id="RQTK01000086">
    <property type="protein sequence ID" value="RUS88339.1"/>
    <property type="molecule type" value="Genomic_DNA"/>
</dbReference>
<dbReference type="GO" id="GO:0005765">
    <property type="term" value="C:lysosomal membrane"/>
    <property type="evidence" value="ECO:0007669"/>
    <property type="project" value="UniProtKB-SubCell"/>
</dbReference>
<evidence type="ECO:0000256" key="4">
    <source>
        <dbReference type="ARBA" id="ARBA00004656"/>
    </source>
</evidence>
<proteinExistence type="predicted"/>
<evidence type="ECO:0000256" key="25">
    <source>
        <dbReference type="ARBA" id="ARBA00081925"/>
    </source>
</evidence>
<dbReference type="FunFam" id="1.20.1250.20:FF:000067">
    <property type="entry name" value="sialin isoform X2"/>
    <property type="match status" value="1"/>
</dbReference>
<reference evidence="29 30" key="1">
    <citation type="submission" date="2019-01" db="EMBL/GenBank/DDBJ databases">
        <title>A draft genome assembly of the solar-powered sea slug Elysia chlorotica.</title>
        <authorList>
            <person name="Cai H."/>
            <person name="Li Q."/>
            <person name="Fang X."/>
            <person name="Li J."/>
            <person name="Curtis N.E."/>
            <person name="Altenburger A."/>
            <person name="Shibata T."/>
            <person name="Feng M."/>
            <person name="Maeda T."/>
            <person name="Schwartz J.A."/>
            <person name="Shigenobu S."/>
            <person name="Lundholm N."/>
            <person name="Nishiyama T."/>
            <person name="Yang H."/>
            <person name="Hasebe M."/>
            <person name="Li S."/>
            <person name="Pierce S.K."/>
            <person name="Wang J."/>
        </authorList>
    </citation>
    <scope>NUCLEOTIDE SEQUENCE [LARGE SCALE GENOMIC DNA]</scope>
    <source>
        <strain evidence="29">EC2010</strain>
        <tissue evidence="29">Whole organism of an adult</tissue>
    </source>
</reference>
<evidence type="ECO:0000256" key="15">
    <source>
        <dbReference type="ARBA" id="ARBA00050101"/>
    </source>
</evidence>
<feature type="domain" description="Major facilitator superfamily (MFS) profile" evidence="28">
    <location>
        <begin position="127"/>
        <end position="568"/>
    </location>
</feature>
<dbReference type="Pfam" id="PF07690">
    <property type="entry name" value="MFS_1"/>
    <property type="match status" value="1"/>
</dbReference>
<evidence type="ECO:0000256" key="2">
    <source>
        <dbReference type="ARBA" id="ARBA00004554"/>
    </source>
</evidence>
<keyword evidence="9 27" id="KW-1133">Transmembrane helix</keyword>
<keyword evidence="12" id="KW-0325">Glycoprotein</keyword>
<evidence type="ECO:0000256" key="20">
    <source>
        <dbReference type="ARBA" id="ARBA00051612"/>
    </source>
</evidence>
<evidence type="ECO:0000256" key="5">
    <source>
        <dbReference type="ARBA" id="ARBA00022448"/>
    </source>
</evidence>
<comment type="catalytic activity">
    <reaction evidence="19">
        <text>L-glutamate(out) = L-glutamate(in)</text>
        <dbReference type="Rhea" id="RHEA:66336"/>
        <dbReference type="ChEBI" id="CHEBI:29985"/>
    </reaction>
    <physiologicalReaction direction="left-to-right" evidence="19">
        <dbReference type="Rhea" id="RHEA:66337"/>
    </physiologicalReaction>
</comment>
<feature type="transmembrane region" description="Helical" evidence="27">
    <location>
        <begin position="278"/>
        <end position="299"/>
    </location>
</feature>
<comment type="catalytic activity">
    <reaction evidence="16">
        <text>L-aspartate(out) = L-aspartate(in)</text>
        <dbReference type="Rhea" id="RHEA:66332"/>
        <dbReference type="ChEBI" id="CHEBI:29991"/>
    </reaction>
    <physiologicalReaction direction="left-to-right" evidence="16">
        <dbReference type="Rhea" id="RHEA:66333"/>
    </physiologicalReaction>
</comment>
<evidence type="ECO:0000256" key="17">
    <source>
        <dbReference type="ARBA" id="ARBA00050625"/>
    </source>
</evidence>
<evidence type="ECO:0000313" key="29">
    <source>
        <dbReference type="EMBL" id="RUS88339.1"/>
    </source>
</evidence>
<evidence type="ECO:0000256" key="9">
    <source>
        <dbReference type="ARBA" id="ARBA00022989"/>
    </source>
</evidence>
<dbReference type="Proteomes" id="UP000271974">
    <property type="component" value="Unassembled WGS sequence"/>
</dbReference>
<keyword evidence="30" id="KW-1185">Reference proteome</keyword>
<dbReference type="GO" id="GO:0015293">
    <property type="term" value="F:symporter activity"/>
    <property type="evidence" value="ECO:0007669"/>
    <property type="project" value="UniProtKB-KW"/>
</dbReference>
<dbReference type="Gene3D" id="1.20.1250.20">
    <property type="entry name" value="MFS general substrate transporter like domains"/>
    <property type="match status" value="2"/>
</dbReference>
<keyword evidence="6" id="KW-1003">Cell membrane</keyword>
<dbReference type="OrthoDB" id="2985014at2759"/>
<evidence type="ECO:0000256" key="3">
    <source>
        <dbReference type="ARBA" id="ARBA00004638"/>
    </source>
</evidence>
<accession>A0A433U3D2</accession>
<comment type="function">
    <text evidence="21">Receptor for CM101, a polysaccharide produced by group B Streptococcus with antipathoangiogenic properties.</text>
</comment>
<feature type="transmembrane region" description="Helical" evidence="27">
    <location>
        <begin position="544"/>
        <end position="564"/>
    </location>
</feature>
<evidence type="ECO:0000256" key="26">
    <source>
        <dbReference type="SAM" id="MobiDB-lite"/>
    </source>
</evidence>
<comment type="catalytic activity">
    <reaction evidence="20">
        <text>D-glucuronate(out) + H(+)(out) = D-glucuronate(in) + H(+)(in)</text>
        <dbReference type="Rhea" id="RHEA:72591"/>
        <dbReference type="ChEBI" id="CHEBI:15378"/>
        <dbReference type="ChEBI" id="CHEBI:58720"/>
    </reaction>
    <physiologicalReaction direction="left-to-right" evidence="20">
        <dbReference type="Rhea" id="RHEA:72592"/>
    </physiologicalReaction>
</comment>
<feature type="region of interest" description="Disordered" evidence="26">
    <location>
        <begin position="571"/>
        <end position="643"/>
    </location>
</feature>
<comment type="subcellular location">
    <subcellularLocation>
        <location evidence="2">Basolateral cell membrane</location>
        <topology evidence="2">Multi-pass membrane protein</topology>
    </subcellularLocation>
    <subcellularLocation>
        <location evidence="3">Cytoplasmic vesicle</location>
        <location evidence="3">Secretory vesicle membrane</location>
        <topology evidence="3">Multi-pass membrane protein</topology>
    </subcellularLocation>
    <subcellularLocation>
        <location evidence="1">Cytoplasmic vesicle</location>
        <location evidence="1">Secretory vesicle</location>
        <location evidence="1">Synaptic vesicle membrane</location>
    </subcellularLocation>
    <subcellularLocation>
        <location evidence="4">Lysosome membrane</location>
    </subcellularLocation>
</comment>
<keyword evidence="8" id="KW-0769">Symport</keyword>
<name>A0A433U3D2_ELYCH</name>
<evidence type="ECO:0000256" key="12">
    <source>
        <dbReference type="ARBA" id="ARBA00023180"/>
    </source>
</evidence>
<comment type="caution">
    <text evidence="29">The sequence shown here is derived from an EMBL/GenBank/DDBJ whole genome shotgun (WGS) entry which is preliminary data.</text>
</comment>
<dbReference type="PANTHER" id="PTHR11662">
    <property type="entry name" value="SOLUTE CARRIER FAMILY 17"/>
    <property type="match status" value="1"/>
</dbReference>
<evidence type="ECO:0000256" key="10">
    <source>
        <dbReference type="ARBA" id="ARBA00023018"/>
    </source>
</evidence>
<keyword evidence="10" id="KW-0770">Synapse</keyword>
<evidence type="ECO:0000256" key="7">
    <source>
        <dbReference type="ARBA" id="ARBA00022692"/>
    </source>
</evidence>
<evidence type="ECO:0000256" key="22">
    <source>
        <dbReference type="ARBA" id="ARBA00069713"/>
    </source>
</evidence>